<dbReference type="AlphaFoldDB" id="X1C4X8"/>
<organism evidence="1">
    <name type="scientific">marine sediment metagenome</name>
    <dbReference type="NCBI Taxonomy" id="412755"/>
    <lineage>
        <taxon>unclassified sequences</taxon>
        <taxon>metagenomes</taxon>
        <taxon>ecological metagenomes</taxon>
    </lineage>
</organism>
<evidence type="ECO:0008006" key="2">
    <source>
        <dbReference type="Google" id="ProtNLM"/>
    </source>
</evidence>
<protein>
    <recommendedName>
        <fullName evidence="2">Roadblock/LAMTOR2 domain-containing protein</fullName>
    </recommendedName>
</protein>
<proteinExistence type="predicted"/>
<evidence type="ECO:0000313" key="1">
    <source>
        <dbReference type="EMBL" id="GAH03126.1"/>
    </source>
</evidence>
<name>X1C4X8_9ZZZZ</name>
<sequence>LENGYAVIVSSDTGILIALAGLDGKASLTLLKRNLTSISNL</sequence>
<comment type="caution">
    <text evidence="1">The sequence shown here is derived from an EMBL/GenBank/DDBJ whole genome shotgun (WGS) entry which is preliminary data.</text>
</comment>
<reference evidence="1" key="1">
    <citation type="journal article" date="2014" name="Front. Microbiol.">
        <title>High frequency of phylogenetically diverse reductive dehalogenase-homologous genes in deep subseafloor sedimentary metagenomes.</title>
        <authorList>
            <person name="Kawai M."/>
            <person name="Futagami T."/>
            <person name="Toyoda A."/>
            <person name="Takaki Y."/>
            <person name="Nishi S."/>
            <person name="Hori S."/>
            <person name="Arai W."/>
            <person name="Tsubouchi T."/>
            <person name="Morono Y."/>
            <person name="Uchiyama I."/>
            <person name="Ito T."/>
            <person name="Fujiyama A."/>
            <person name="Inagaki F."/>
            <person name="Takami H."/>
        </authorList>
    </citation>
    <scope>NUCLEOTIDE SEQUENCE</scope>
    <source>
        <strain evidence="1">Expedition CK06-06</strain>
    </source>
</reference>
<gene>
    <name evidence="1" type="ORF">S01H4_43976</name>
</gene>
<accession>X1C4X8</accession>
<feature type="non-terminal residue" evidence="1">
    <location>
        <position position="1"/>
    </location>
</feature>
<dbReference type="EMBL" id="BART01024321">
    <property type="protein sequence ID" value="GAH03126.1"/>
    <property type="molecule type" value="Genomic_DNA"/>
</dbReference>